<dbReference type="SMART" id="SM00138">
    <property type="entry name" value="MeTrc"/>
    <property type="match status" value="1"/>
</dbReference>
<reference evidence="2 3" key="1">
    <citation type="submission" date="2016-10" db="EMBL/GenBank/DDBJ databases">
        <authorList>
            <person name="de Groot N.N."/>
        </authorList>
    </citation>
    <scope>NUCLEOTIDE SEQUENCE [LARGE SCALE GENOMIC DNA]</scope>
    <source>
        <strain evidence="2 3">DSM 21039</strain>
    </source>
</reference>
<dbReference type="PANTHER" id="PTHR24422:SF8">
    <property type="entry name" value="CHEMOTAXIS PROTEIN"/>
    <property type="match status" value="1"/>
</dbReference>
<feature type="domain" description="CheR-type methyltransferase" evidence="1">
    <location>
        <begin position="1"/>
        <end position="272"/>
    </location>
</feature>
<evidence type="ECO:0000313" key="3">
    <source>
        <dbReference type="Proteomes" id="UP000198984"/>
    </source>
</evidence>
<dbReference type="EMBL" id="FOBB01000004">
    <property type="protein sequence ID" value="SEM41619.1"/>
    <property type="molecule type" value="Genomic_DNA"/>
</dbReference>
<dbReference type="RefSeq" id="WP_089915208.1">
    <property type="nucleotide sequence ID" value="NZ_FOBB01000004.1"/>
</dbReference>
<dbReference type="SUPFAM" id="SSF53335">
    <property type="entry name" value="S-adenosyl-L-methionine-dependent methyltransferases"/>
    <property type="match status" value="1"/>
</dbReference>
<dbReference type="PANTHER" id="PTHR24422">
    <property type="entry name" value="CHEMOTAXIS PROTEIN METHYLTRANSFERASE"/>
    <property type="match status" value="1"/>
</dbReference>
<dbReference type="PROSITE" id="PS50123">
    <property type="entry name" value="CHER"/>
    <property type="match status" value="1"/>
</dbReference>
<dbReference type="GO" id="GO:0008757">
    <property type="term" value="F:S-adenosylmethionine-dependent methyltransferase activity"/>
    <property type="evidence" value="ECO:0007669"/>
    <property type="project" value="InterPro"/>
</dbReference>
<accession>A0A1H7Y8U9</accession>
<protein>
    <submittedName>
        <fullName evidence="2">Chemotaxis protein methyltransferase CheR</fullName>
    </submittedName>
</protein>
<evidence type="ECO:0000313" key="2">
    <source>
        <dbReference type="EMBL" id="SEM41619.1"/>
    </source>
</evidence>
<dbReference type="Gene3D" id="3.40.50.150">
    <property type="entry name" value="Vaccinia Virus protein VP39"/>
    <property type="match status" value="1"/>
</dbReference>
<name>A0A1H7Y8U9_9BACT</name>
<dbReference type="InterPro" id="IPR022642">
    <property type="entry name" value="CheR_C"/>
</dbReference>
<keyword evidence="2" id="KW-0489">Methyltransferase</keyword>
<dbReference type="AlphaFoldDB" id="A0A1H7Y8U9"/>
<dbReference type="OrthoDB" id="9816309at2"/>
<keyword evidence="2" id="KW-0808">Transferase</keyword>
<proteinExistence type="predicted"/>
<gene>
    <name evidence="2" type="ORF">SAMN04488505_104334</name>
</gene>
<dbReference type="Pfam" id="PF01739">
    <property type="entry name" value="CheR"/>
    <property type="match status" value="1"/>
</dbReference>
<dbReference type="Proteomes" id="UP000198984">
    <property type="component" value="Unassembled WGS sequence"/>
</dbReference>
<evidence type="ECO:0000259" key="1">
    <source>
        <dbReference type="PROSITE" id="PS50123"/>
    </source>
</evidence>
<dbReference type="InterPro" id="IPR000780">
    <property type="entry name" value="CheR_MeTrfase"/>
</dbReference>
<keyword evidence="3" id="KW-1185">Reference proteome</keyword>
<dbReference type="PRINTS" id="PR00996">
    <property type="entry name" value="CHERMTFRASE"/>
</dbReference>
<dbReference type="STRING" id="573321.SAMN04488505_104334"/>
<dbReference type="InterPro" id="IPR029063">
    <property type="entry name" value="SAM-dependent_MTases_sf"/>
</dbReference>
<sequence length="274" mass="31436">MSNELSNHDLSGVLHMLKVQYGFDFTGYMQASVKRRILYFMGNEGVPGVFDLKHRLANEAGFLNRMVQFITVNVTEMFRDPSFFKILKTQVLPKLAAYPIIKIWHAGCATGEEALSMAILLQEAGLLNRTRIYATDLNPANLERARAGIVPVSAMKQNTYNYIQSGGQADFCDYYTAKYDSVIFKKELRKHITFSQHNLVTDGSFNEFQLICCRNVFIYFKRELQTQVLRLFEESLSPHGYLALGTKESIHAAEISRQFDTVNLQYKIYRHNQS</sequence>
<organism evidence="2 3">
    <name type="scientific">Chitinophaga rupis</name>
    <dbReference type="NCBI Taxonomy" id="573321"/>
    <lineage>
        <taxon>Bacteria</taxon>
        <taxon>Pseudomonadati</taxon>
        <taxon>Bacteroidota</taxon>
        <taxon>Chitinophagia</taxon>
        <taxon>Chitinophagales</taxon>
        <taxon>Chitinophagaceae</taxon>
        <taxon>Chitinophaga</taxon>
    </lineage>
</organism>
<dbReference type="GO" id="GO:0032259">
    <property type="term" value="P:methylation"/>
    <property type="evidence" value="ECO:0007669"/>
    <property type="project" value="UniProtKB-KW"/>
</dbReference>
<dbReference type="InterPro" id="IPR050903">
    <property type="entry name" value="Bact_Chemotaxis_MeTrfase"/>
</dbReference>